<feature type="compositionally biased region" description="Low complexity" evidence="1">
    <location>
        <begin position="207"/>
        <end position="225"/>
    </location>
</feature>
<evidence type="ECO:0000313" key="4">
    <source>
        <dbReference type="Proteomes" id="UP000027238"/>
    </source>
</evidence>
<keyword evidence="2" id="KW-1133">Transmembrane helix</keyword>
<evidence type="ECO:0008006" key="5">
    <source>
        <dbReference type="Google" id="ProtNLM"/>
    </source>
</evidence>
<dbReference type="PANTHER" id="PTHR37544">
    <property type="entry name" value="SPRAY-RELATED"/>
    <property type="match status" value="1"/>
</dbReference>
<feature type="transmembrane region" description="Helical" evidence="2">
    <location>
        <begin position="944"/>
        <end position="965"/>
    </location>
</feature>
<gene>
    <name evidence="3" type="ORF">CSUB01_10148</name>
</gene>
<feature type="transmembrane region" description="Helical" evidence="2">
    <location>
        <begin position="1187"/>
        <end position="1214"/>
    </location>
</feature>
<feature type="region of interest" description="Disordered" evidence="1">
    <location>
        <begin position="23"/>
        <end position="46"/>
    </location>
</feature>
<dbReference type="PANTHER" id="PTHR37544:SF3">
    <property type="entry name" value="SPRAY"/>
    <property type="match status" value="1"/>
</dbReference>
<feature type="compositionally biased region" description="Basic and acidic residues" evidence="1">
    <location>
        <begin position="1363"/>
        <end position="1380"/>
    </location>
</feature>
<keyword evidence="2" id="KW-0812">Transmembrane</keyword>
<feature type="compositionally biased region" description="Low complexity" evidence="1">
    <location>
        <begin position="146"/>
        <end position="161"/>
    </location>
</feature>
<comment type="caution">
    <text evidence="3">The sequence shown here is derived from an EMBL/GenBank/DDBJ whole genome shotgun (WGS) entry which is preliminary data.</text>
</comment>
<dbReference type="Proteomes" id="UP000027238">
    <property type="component" value="Unassembled WGS sequence"/>
</dbReference>
<proteinExistence type="predicted"/>
<keyword evidence="4" id="KW-1185">Reference proteome</keyword>
<feature type="transmembrane region" description="Helical" evidence="2">
    <location>
        <begin position="1234"/>
        <end position="1256"/>
    </location>
</feature>
<feature type="region of interest" description="Disordered" evidence="1">
    <location>
        <begin position="1346"/>
        <end position="1380"/>
    </location>
</feature>
<evidence type="ECO:0000256" key="1">
    <source>
        <dbReference type="SAM" id="MobiDB-lite"/>
    </source>
</evidence>
<dbReference type="EMBL" id="JMSE01000253">
    <property type="protein sequence ID" value="KDN71084.1"/>
    <property type="molecule type" value="Genomic_DNA"/>
</dbReference>
<feature type="compositionally biased region" description="Polar residues" evidence="1">
    <location>
        <begin position="162"/>
        <end position="197"/>
    </location>
</feature>
<dbReference type="STRING" id="1173701.A0A066XTQ3"/>
<dbReference type="OMA" id="IGMKLHG"/>
<feature type="compositionally biased region" description="Polar residues" evidence="1">
    <location>
        <begin position="233"/>
        <end position="246"/>
    </location>
</feature>
<feature type="transmembrane region" description="Helical" evidence="2">
    <location>
        <begin position="1073"/>
        <end position="1095"/>
    </location>
</feature>
<dbReference type="Pfam" id="PF11915">
    <property type="entry name" value="DUF3433"/>
    <property type="match status" value="2"/>
</dbReference>
<dbReference type="HOGENOM" id="CLU_005137_1_0_1"/>
<feature type="region of interest" description="Disordered" evidence="1">
    <location>
        <begin position="94"/>
        <end position="268"/>
    </location>
</feature>
<feature type="transmembrane region" description="Helical" evidence="2">
    <location>
        <begin position="53"/>
        <end position="75"/>
    </location>
</feature>
<evidence type="ECO:0000313" key="3">
    <source>
        <dbReference type="EMBL" id="KDN71084.1"/>
    </source>
</evidence>
<feature type="compositionally biased region" description="Low complexity" evidence="1">
    <location>
        <begin position="255"/>
        <end position="268"/>
    </location>
</feature>
<protein>
    <recommendedName>
        <fullName evidence="5">Zonadhesin</fullName>
    </recommendedName>
</protein>
<dbReference type="InterPro" id="IPR021840">
    <property type="entry name" value="DUF3433"/>
</dbReference>
<dbReference type="OrthoDB" id="5428901at2759"/>
<reference evidence="4" key="1">
    <citation type="journal article" date="2014" name="Genome Announc.">
        <title>Draft genome sequence of Colletotrichum sublineola, a destructive pathogen of cultivated sorghum.</title>
        <authorList>
            <person name="Baroncelli R."/>
            <person name="Sanz-Martin J.M."/>
            <person name="Rech G.E."/>
            <person name="Sukno S.A."/>
            <person name="Thon M.R."/>
        </authorList>
    </citation>
    <scope>NUCLEOTIDE SEQUENCE [LARGE SCALE GENOMIC DNA]</scope>
    <source>
        <strain evidence="4">TX430BB</strain>
    </source>
</reference>
<feature type="compositionally biased region" description="Basic and acidic residues" evidence="1">
    <location>
        <begin position="1346"/>
        <end position="1356"/>
    </location>
</feature>
<sequence>MHQPPPADQWTFESRAQYNLQATADDDDEERYELEKKVPPPIPKRANYRPKPLRWPFIVCMIVVLIVLMSLVVYANETMPNSDSTATIEPRHVMQPRQQPSSAEQQSSVAEPSPSSTPESVSSHSQVNVVSSGDVELPTTSERKQPPASSSTPVPPVSQVSKEQVPSSSDSPVTPNTPTSAIILSSSAEAQTNTPIATTIPERTSRISESTVSSGVSSSQPSITGKIDEKASDTSIRAMSQTSLPLSSSERSDKLSSSVVSGSEASTQSIMAVSESDKMRQMKGASASISTASGASSAVASSTGLADQRKAPATGTATLSTTLILSSTSMGTITKFTSRDEVILISKSTFTSTFTSNGSTVTYSTNYTSFVSSTFTTLIPTTFSGRTGSVTASAITRTTTRIAPGTSFMTTMSLPMTTTRVIPVSDGPEDSSLTITQTTTRVVTSAVVVTPGTIIEVTTEFPEQTPGGDDSPPSTGFYTSTGVTVMPTTIATVATSTGPSVVYVSVGTTEITIVSTIRGASMGQQNVDPTPVTHIITSVFDQKVVTVVETGAPRQLVVTDGGVFTAVFTPLPETVVTRNGGQETEMVITVTPSPNVAFVAVPTVISGRTTVMMVESTLGVGGNFKEVATTIEGKATVVNVPFTPDPVLVAVQTTINGKATALLVTSTPTARFRPVSLTVISQVGGSTGVFTTTDPPETIKTVIDGTETTIVRTPAPREYTTVVGGTPTTVEIVTTPTGTIPLSFTVITTIGGSVSTTISTPMPITLVTSISGRLSTITSTPVPTTRLSTIQASTVTFTSVSMPTMTGSPDNVVTTVQRFSFTGGDYFIGKFLPVILAVMITIPLRIIDLNAKLYQPFFAMAQEGGALGRNSITLQFDGWKGVLAPFEILMQGHPVPFITTLILWSSAMLVPLATEAIGMKLHGACKITAIEGCGIQLGVSTVSAYALIAMIAFIIVLLLVLLYLLRNWEIGLHANPWSIAGISSLSRNASIRSQITDFKASQKAMAEKNYMLGYFENAQGRDEYGIIYHDDSSQNLQAFSSGALPAEDELYGTNQHNIVKQFRKPVPFIALTYWWRLGFIFFLASLFILVLYYHVTLQVQSSFKDATDSQSWGVRFFLSALGVIIVFCWESIFVSKFVPILTRTTPRGLSLTVELSGIAIISPYYHMDRQSQQPESSILLTRPTNSFYGIYAALLEGNVVLMLAAFMAILAEFLPILLSNIPYNLTQTLATHDICVLTSISILALMLVTLVASLFIKWPDMPVDPRSIAGAMYYINESRMLEDFEGLSTLNSDDREKKVKELGRRYFYGAISGKDGRRMAVDSIESVEDTAYTGGHWFLPQTEVDHEERSSEHELASQDAGNETEHGQARRINHREVGLV</sequence>
<feature type="transmembrane region" description="Helical" evidence="2">
    <location>
        <begin position="1115"/>
        <end position="1137"/>
    </location>
</feature>
<keyword evidence="2" id="KW-0472">Membrane</keyword>
<accession>A0A066XTQ3</accession>
<evidence type="ECO:0000256" key="2">
    <source>
        <dbReference type="SAM" id="Phobius"/>
    </source>
</evidence>
<feature type="compositionally biased region" description="Low complexity" evidence="1">
    <location>
        <begin position="104"/>
        <end position="132"/>
    </location>
</feature>
<dbReference type="eggNOG" id="ENOG502SD4W">
    <property type="taxonomic scope" value="Eukaryota"/>
</dbReference>
<name>A0A066XTQ3_COLSU</name>
<organism evidence="3 4">
    <name type="scientific">Colletotrichum sublineola</name>
    <name type="common">Sorghum anthracnose fungus</name>
    <dbReference type="NCBI Taxonomy" id="1173701"/>
    <lineage>
        <taxon>Eukaryota</taxon>
        <taxon>Fungi</taxon>
        <taxon>Dikarya</taxon>
        <taxon>Ascomycota</taxon>
        <taxon>Pezizomycotina</taxon>
        <taxon>Sordariomycetes</taxon>
        <taxon>Hypocreomycetidae</taxon>
        <taxon>Glomerellales</taxon>
        <taxon>Glomerellaceae</taxon>
        <taxon>Colletotrichum</taxon>
        <taxon>Colletotrichum graminicola species complex</taxon>
    </lineage>
</organism>